<feature type="compositionally biased region" description="Basic and acidic residues" evidence="1">
    <location>
        <begin position="56"/>
        <end position="69"/>
    </location>
</feature>
<gene>
    <name evidence="2" type="ORF">FZEAL_6139</name>
</gene>
<comment type="caution">
    <text evidence="2">The sequence shown here is derived from an EMBL/GenBank/DDBJ whole genome shotgun (WGS) entry which is preliminary data.</text>
</comment>
<evidence type="ECO:0000313" key="2">
    <source>
        <dbReference type="EMBL" id="KAF4977316.1"/>
    </source>
</evidence>
<evidence type="ECO:0000256" key="1">
    <source>
        <dbReference type="SAM" id="MobiDB-lite"/>
    </source>
</evidence>
<feature type="region of interest" description="Disordered" evidence="1">
    <location>
        <begin position="51"/>
        <end position="120"/>
    </location>
</feature>
<evidence type="ECO:0000313" key="3">
    <source>
        <dbReference type="Proteomes" id="UP000635477"/>
    </source>
</evidence>
<organism evidence="2 3">
    <name type="scientific">Fusarium zealandicum</name>
    <dbReference type="NCBI Taxonomy" id="1053134"/>
    <lineage>
        <taxon>Eukaryota</taxon>
        <taxon>Fungi</taxon>
        <taxon>Dikarya</taxon>
        <taxon>Ascomycota</taxon>
        <taxon>Pezizomycotina</taxon>
        <taxon>Sordariomycetes</taxon>
        <taxon>Hypocreomycetidae</taxon>
        <taxon>Hypocreales</taxon>
        <taxon>Nectriaceae</taxon>
        <taxon>Fusarium</taxon>
        <taxon>Fusarium staphyleae species complex</taxon>
    </lineage>
</organism>
<feature type="compositionally biased region" description="Basic and acidic residues" evidence="1">
    <location>
        <begin position="110"/>
        <end position="119"/>
    </location>
</feature>
<accession>A0A8H4UID6</accession>
<sequence length="317" mass="35316">MSPPNTPILPGSQPQCVRPEKWLMGNHHVDPEPWLERITKDTQDLLEKALAGEVTATDHDPDEETHLVDLTETDYDDEAETDVESDLDKKRPRGRAHEESLFVSSTRASPSEHSDEAPNKRVCMPASNHHGDGECASDPEFIAPFPVSAAASNDKVSAPSSSTVVALNTGATGRREAALQLVTQLLDLAQEESKDAGSRGVQAQLDQQLESFQQQLEGTQQLIEDRYHETRSVSSQALLRQHDVNDRFARLEQSLTAQIVDIGQGVNNKVSRLEKTFNDRVTRLQQEFNDRVTRLESRVDTLIAQGRLGGRKRKREN</sequence>
<reference evidence="2" key="2">
    <citation type="submission" date="2020-05" db="EMBL/GenBank/DDBJ databases">
        <authorList>
            <person name="Kim H.-S."/>
            <person name="Proctor R.H."/>
            <person name="Brown D.W."/>
        </authorList>
    </citation>
    <scope>NUCLEOTIDE SEQUENCE</scope>
    <source>
        <strain evidence="2">NRRL 22465</strain>
    </source>
</reference>
<protein>
    <submittedName>
        <fullName evidence="2">Uncharacterized protein</fullName>
    </submittedName>
</protein>
<dbReference type="EMBL" id="JABEYC010000447">
    <property type="protein sequence ID" value="KAF4977316.1"/>
    <property type="molecule type" value="Genomic_DNA"/>
</dbReference>
<dbReference type="Proteomes" id="UP000635477">
    <property type="component" value="Unassembled WGS sequence"/>
</dbReference>
<feature type="compositionally biased region" description="Acidic residues" evidence="1">
    <location>
        <begin position="71"/>
        <end position="85"/>
    </location>
</feature>
<keyword evidence="3" id="KW-1185">Reference proteome</keyword>
<dbReference type="OrthoDB" id="10668495at2759"/>
<dbReference type="AlphaFoldDB" id="A0A8H4UID6"/>
<reference evidence="2" key="1">
    <citation type="journal article" date="2020" name="BMC Genomics">
        <title>Correction to: Identification and distribution of gene clusters required for synthesis of sphingolipid metabolism inhibitors in diverse species of the filamentous fungus Fusarium.</title>
        <authorList>
            <person name="Kim H.S."/>
            <person name="Lohmar J.M."/>
            <person name="Busman M."/>
            <person name="Brown D.W."/>
            <person name="Naumann T.A."/>
            <person name="Divon H.H."/>
            <person name="Lysoe E."/>
            <person name="Uhlig S."/>
            <person name="Proctor R.H."/>
        </authorList>
    </citation>
    <scope>NUCLEOTIDE SEQUENCE</scope>
    <source>
        <strain evidence="2">NRRL 22465</strain>
    </source>
</reference>
<proteinExistence type="predicted"/>
<name>A0A8H4UID6_9HYPO</name>